<dbReference type="UniPathway" id="UPA00219"/>
<name>A0A1H7R423_9SPHI</name>
<keyword evidence="7 10" id="KW-0573">Peptidoglycan synthesis</keyword>
<dbReference type="RefSeq" id="WP_090606863.1">
    <property type="nucleotide sequence ID" value="NZ_FNZR01000006.1"/>
</dbReference>
<feature type="domain" description="Mur ligase central" evidence="14">
    <location>
        <begin position="95"/>
        <end position="283"/>
    </location>
</feature>
<evidence type="ECO:0000313" key="16">
    <source>
        <dbReference type="Proteomes" id="UP000198916"/>
    </source>
</evidence>
<sequence>MESAALYPYFLAYPLISTDTRNIQPESLFFALKGSNFNGNAFAAEALEKGARYAIIDEPQYQLDERFLLVDNVLVALQELARIHRQQFQFPFIGITGTNGKTTTKELVHAVLSQQFRTYATRGNLNNHIGVPLTILSITQQTEIAVIEMGANHLGEIALLCSIAQPTHGLITNVGKAHLEGFGSFEGVKKTKGELYDYLAAHHGTLFLQHDNPLLREMATARHALHTIKYGFSGTNDLIGELISATPLLALQWWEKGSDARQSLHTQLTGSYNTENILAAICIGRHFGLTPEKINRGIAGYTPSNNRSQLTKTEHNTVICDYYNANASSMAAALENLQLLDAHHKVAILGDMFELGSESHEEHGKVVQQATTLGATRTIFVGKAFMQHRHPKAEFYETTAAAKNALHQRPIRGALVLLKASRGMAFEQLMDSL</sequence>
<keyword evidence="3 10" id="KW-0132">Cell division</keyword>
<dbReference type="STRING" id="332977.SAMN05421740_106254"/>
<evidence type="ECO:0000256" key="4">
    <source>
        <dbReference type="ARBA" id="ARBA00022741"/>
    </source>
</evidence>
<dbReference type="EMBL" id="FNZR01000006">
    <property type="protein sequence ID" value="SEL54728.1"/>
    <property type="molecule type" value="Genomic_DNA"/>
</dbReference>
<dbReference type="SUPFAM" id="SSF63418">
    <property type="entry name" value="MurE/MurF N-terminal domain"/>
    <property type="match status" value="1"/>
</dbReference>
<dbReference type="GO" id="GO:0005737">
    <property type="term" value="C:cytoplasm"/>
    <property type="evidence" value="ECO:0007669"/>
    <property type="project" value="UniProtKB-SubCell"/>
</dbReference>
<dbReference type="Gene3D" id="3.90.190.20">
    <property type="entry name" value="Mur ligase, C-terminal domain"/>
    <property type="match status" value="1"/>
</dbReference>
<keyword evidence="8 10" id="KW-0131">Cell cycle</keyword>
<protein>
    <recommendedName>
        <fullName evidence="10 11">UDP-N-acetylmuramoyl-tripeptide--D-alanyl-D-alanine ligase</fullName>
        <ecNumber evidence="10 11">6.3.2.10</ecNumber>
    </recommendedName>
    <alternativeName>
        <fullName evidence="10">D-alanyl-D-alanine-adding enzyme</fullName>
    </alternativeName>
</protein>
<feature type="binding site" evidence="10">
    <location>
        <begin position="97"/>
        <end position="103"/>
    </location>
    <ligand>
        <name>ATP</name>
        <dbReference type="ChEBI" id="CHEBI:30616"/>
    </ligand>
</feature>
<dbReference type="PANTHER" id="PTHR43024:SF1">
    <property type="entry name" value="UDP-N-ACETYLMURAMOYL-TRIPEPTIDE--D-ALANYL-D-ALANINE LIGASE"/>
    <property type="match status" value="1"/>
</dbReference>
<gene>
    <name evidence="10" type="primary">murF</name>
    <name evidence="15" type="ORF">SAMN05421740_106254</name>
</gene>
<evidence type="ECO:0000256" key="6">
    <source>
        <dbReference type="ARBA" id="ARBA00022960"/>
    </source>
</evidence>
<evidence type="ECO:0000259" key="12">
    <source>
        <dbReference type="Pfam" id="PF01225"/>
    </source>
</evidence>
<keyword evidence="1 10" id="KW-0963">Cytoplasm</keyword>
<accession>A0A1H7R423</accession>
<evidence type="ECO:0000256" key="7">
    <source>
        <dbReference type="ARBA" id="ARBA00022984"/>
    </source>
</evidence>
<evidence type="ECO:0000256" key="8">
    <source>
        <dbReference type="ARBA" id="ARBA00023306"/>
    </source>
</evidence>
<evidence type="ECO:0000313" key="15">
    <source>
        <dbReference type="EMBL" id="SEL54728.1"/>
    </source>
</evidence>
<dbReference type="HAMAP" id="MF_02019">
    <property type="entry name" value="MurF"/>
    <property type="match status" value="1"/>
</dbReference>
<comment type="function">
    <text evidence="10 11">Involved in cell wall formation. Catalyzes the final step in the synthesis of UDP-N-acetylmuramoyl-pentapeptide, the precursor of murein.</text>
</comment>
<comment type="pathway">
    <text evidence="10 11">Cell wall biogenesis; peptidoglycan biosynthesis.</text>
</comment>
<dbReference type="Pfam" id="PF08245">
    <property type="entry name" value="Mur_ligase_M"/>
    <property type="match status" value="1"/>
</dbReference>
<dbReference type="AlphaFoldDB" id="A0A1H7R423"/>
<dbReference type="SUPFAM" id="SSF53623">
    <property type="entry name" value="MurD-like peptide ligases, catalytic domain"/>
    <property type="match status" value="1"/>
</dbReference>
<dbReference type="PANTHER" id="PTHR43024">
    <property type="entry name" value="UDP-N-ACETYLMURAMOYL-TRIPEPTIDE--D-ALANYL-D-ALANINE LIGASE"/>
    <property type="match status" value="1"/>
</dbReference>
<dbReference type="InterPro" id="IPR005863">
    <property type="entry name" value="UDP-N-AcMur_synth"/>
</dbReference>
<dbReference type="InterPro" id="IPR051046">
    <property type="entry name" value="MurCDEF_CellWall_CoF430Synth"/>
</dbReference>
<evidence type="ECO:0000256" key="11">
    <source>
        <dbReference type="RuleBase" id="RU004136"/>
    </source>
</evidence>
<dbReference type="InterPro" id="IPR035911">
    <property type="entry name" value="MurE/MurF_N"/>
</dbReference>
<dbReference type="Pfam" id="PF01225">
    <property type="entry name" value="Mur_ligase"/>
    <property type="match status" value="1"/>
</dbReference>
<keyword evidence="6 10" id="KW-0133">Cell shape</keyword>
<feature type="domain" description="Mur ligase C-terminal" evidence="13">
    <location>
        <begin position="307"/>
        <end position="403"/>
    </location>
</feature>
<evidence type="ECO:0000256" key="2">
    <source>
        <dbReference type="ARBA" id="ARBA00022598"/>
    </source>
</evidence>
<evidence type="ECO:0000256" key="10">
    <source>
        <dbReference type="HAMAP-Rule" id="MF_02019"/>
    </source>
</evidence>
<dbReference type="Gene3D" id="3.40.1190.10">
    <property type="entry name" value="Mur-like, catalytic domain"/>
    <property type="match status" value="1"/>
</dbReference>
<evidence type="ECO:0000256" key="3">
    <source>
        <dbReference type="ARBA" id="ARBA00022618"/>
    </source>
</evidence>
<dbReference type="GO" id="GO:0009252">
    <property type="term" value="P:peptidoglycan biosynthetic process"/>
    <property type="evidence" value="ECO:0007669"/>
    <property type="project" value="UniProtKB-UniRule"/>
</dbReference>
<feature type="domain" description="Mur ligase N-terminal catalytic" evidence="12">
    <location>
        <begin position="16"/>
        <end position="82"/>
    </location>
</feature>
<keyword evidence="4 10" id="KW-0547">Nucleotide-binding</keyword>
<dbReference type="Proteomes" id="UP000198916">
    <property type="component" value="Unassembled WGS sequence"/>
</dbReference>
<keyword evidence="9 10" id="KW-0961">Cell wall biogenesis/degradation</keyword>
<keyword evidence="5 10" id="KW-0067">ATP-binding</keyword>
<keyword evidence="2 10" id="KW-0436">Ligase</keyword>
<dbReference type="InterPro" id="IPR036615">
    <property type="entry name" value="Mur_ligase_C_dom_sf"/>
</dbReference>
<keyword evidence="16" id="KW-1185">Reference proteome</keyword>
<dbReference type="GO" id="GO:0005524">
    <property type="term" value="F:ATP binding"/>
    <property type="evidence" value="ECO:0007669"/>
    <property type="project" value="UniProtKB-UniRule"/>
</dbReference>
<reference evidence="16" key="1">
    <citation type="submission" date="2016-10" db="EMBL/GenBank/DDBJ databases">
        <authorList>
            <person name="Varghese N."/>
            <person name="Submissions S."/>
        </authorList>
    </citation>
    <scope>NUCLEOTIDE SEQUENCE [LARGE SCALE GENOMIC DNA]</scope>
    <source>
        <strain evidence="16">Jip14</strain>
    </source>
</reference>
<evidence type="ECO:0000256" key="9">
    <source>
        <dbReference type="ARBA" id="ARBA00023316"/>
    </source>
</evidence>
<dbReference type="SUPFAM" id="SSF53244">
    <property type="entry name" value="MurD-like peptide ligases, peptide-binding domain"/>
    <property type="match status" value="1"/>
</dbReference>
<dbReference type="InterPro" id="IPR036565">
    <property type="entry name" value="Mur-like_cat_sf"/>
</dbReference>
<dbReference type="EC" id="6.3.2.10" evidence="10 11"/>
<dbReference type="InterPro" id="IPR013221">
    <property type="entry name" value="Mur_ligase_cen"/>
</dbReference>
<dbReference type="Pfam" id="PF02875">
    <property type="entry name" value="Mur_ligase_C"/>
    <property type="match status" value="1"/>
</dbReference>
<organism evidence="15 16">
    <name type="scientific">Parapedobacter koreensis</name>
    <dbReference type="NCBI Taxonomy" id="332977"/>
    <lineage>
        <taxon>Bacteria</taxon>
        <taxon>Pseudomonadati</taxon>
        <taxon>Bacteroidota</taxon>
        <taxon>Sphingobacteriia</taxon>
        <taxon>Sphingobacteriales</taxon>
        <taxon>Sphingobacteriaceae</taxon>
        <taxon>Parapedobacter</taxon>
    </lineage>
</organism>
<dbReference type="GO" id="GO:0051301">
    <property type="term" value="P:cell division"/>
    <property type="evidence" value="ECO:0007669"/>
    <property type="project" value="UniProtKB-KW"/>
</dbReference>
<evidence type="ECO:0000259" key="13">
    <source>
        <dbReference type="Pfam" id="PF02875"/>
    </source>
</evidence>
<dbReference type="GO" id="GO:0008766">
    <property type="term" value="F:UDP-N-acetylmuramoylalanyl-D-glutamyl-2,6-diaminopimelate-D-alanyl-D-alanine ligase activity"/>
    <property type="evidence" value="ECO:0007669"/>
    <property type="project" value="RHEA"/>
</dbReference>
<dbReference type="InterPro" id="IPR000713">
    <property type="entry name" value="Mur_ligase_N"/>
</dbReference>
<dbReference type="NCBIfam" id="TIGR01143">
    <property type="entry name" value="murF"/>
    <property type="match status" value="1"/>
</dbReference>
<evidence type="ECO:0000256" key="1">
    <source>
        <dbReference type="ARBA" id="ARBA00022490"/>
    </source>
</evidence>
<comment type="catalytic activity">
    <reaction evidence="10 11">
        <text>D-alanyl-D-alanine + UDP-N-acetyl-alpha-D-muramoyl-L-alanyl-gamma-D-glutamyl-meso-2,6-diaminopimelate + ATP = UDP-N-acetyl-alpha-D-muramoyl-L-alanyl-gamma-D-glutamyl-meso-2,6-diaminopimeloyl-D-alanyl-D-alanine + ADP + phosphate + H(+)</text>
        <dbReference type="Rhea" id="RHEA:28374"/>
        <dbReference type="ChEBI" id="CHEBI:15378"/>
        <dbReference type="ChEBI" id="CHEBI:30616"/>
        <dbReference type="ChEBI" id="CHEBI:43474"/>
        <dbReference type="ChEBI" id="CHEBI:57822"/>
        <dbReference type="ChEBI" id="CHEBI:61386"/>
        <dbReference type="ChEBI" id="CHEBI:83905"/>
        <dbReference type="ChEBI" id="CHEBI:456216"/>
        <dbReference type="EC" id="6.3.2.10"/>
    </reaction>
</comment>
<dbReference type="Gene3D" id="3.40.1390.10">
    <property type="entry name" value="MurE/MurF, N-terminal domain"/>
    <property type="match status" value="1"/>
</dbReference>
<dbReference type="GO" id="GO:0008360">
    <property type="term" value="P:regulation of cell shape"/>
    <property type="evidence" value="ECO:0007669"/>
    <property type="project" value="UniProtKB-KW"/>
</dbReference>
<evidence type="ECO:0000259" key="14">
    <source>
        <dbReference type="Pfam" id="PF08245"/>
    </source>
</evidence>
<comment type="subcellular location">
    <subcellularLocation>
        <location evidence="10 11">Cytoplasm</location>
    </subcellularLocation>
</comment>
<evidence type="ECO:0000256" key="5">
    <source>
        <dbReference type="ARBA" id="ARBA00022840"/>
    </source>
</evidence>
<proteinExistence type="inferred from homology"/>
<dbReference type="GO" id="GO:0047480">
    <property type="term" value="F:UDP-N-acetylmuramoyl-tripeptide-D-alanyl-D-alanine ligase activity"/>
    <property type="evidence" value="ECO:0007669"/>
    <property type="project" value="UniProtKB-UniRule"/>
</dbReference>
<dbReference type="GO" id="GO:0071555">
    <property type="term" value="P:cell wall organization"/>
    <property type="evidence" value="ECO:0007669"/>
    <property type="project" value="UniProtKB-KW"/>
</dbReference>
<dbReference type="InterPro" id="IPR004101">
    <property type="entry name" value="Mur_ligase_C"/>
</dbReference>
<dbReference type="OrthoDB" id="9801978at2"/>
<comment type="similarity">
    <text evidence="10">Belongs to the MurCDEF family. MurF subfamily.</text>
</comment>